<dbReference type="PROSITE" id="PS51257">
    <property type="entry name" value="PROKAR_LIPOPROTEIN"/>
    <property type="match status" value="1"/>
</dbReference>
<protein>
    <recommendedName>
        <fullName evidence="3">Outer membrane protein assembly factor BamE domain-containing protein</fullName>
    </recommendedName>
</protein>
<dbReference type="Gene3D" id="3.30.1450.10">
    <property type="match status" value="1"/>
</dbReference>
<dbReference type="InterPro" id="IPR007450">
    <property type="entry name" value="BamE_dom"/>
</dbReference>
<dbReference type="Proteomes" id="UP000020766">
    <property type="component" value="Unassembled WGS sequence"/>
</dbReference>
<dbReference type="GO" id="GO:0019867">
    <property type="term" value="C:outer membrane"/>
    <property type="evidence" value="ECO:0007669"/>
    <property type="project" value="InterPro"/>
</dbReference>
<dbReference type="InterPro" id="IPR037873">
    <property type="entry name" value="BamE-like"/>
</dbReference>
<keyword evidence="1" id="KW-0732">Signal</keyword>
<evidence type="ECO:0000256" key="2">
    <source>
        <dbReference type="ARBA" id="ARBA00023136"/>
    </source>
</evidence>
<dbReference type="PATRIC" id="fig|1457173.3.peg.2286"/>
<evidence type="ECO:0000313" key="5">
    <source>
        <dbReference type="Proteomes" id="UP000020766"/>
    </source>
</evidence>
<dbReference type="STRING" id="225991.MA05_06310"/>
<dbReference type="GeneID" id="74939422"/>
<comment type="caution">
    <text evidence="4">The sequence shown here is derived from an EMBL/GenBank/DDBJ whole genome shotgun (WGS) entry which is preliminary data.</text>
</comment>
<dbReference type="EMBL" id="JBOK01000012">
    <property type="protein sequence ID" value="EXU79855.1"/>
    <property type="molecule type" value="Genomic_DNA"/>
</dbReference>
<dbReference type="Pfam" id="PF04355">
    <property type="entry name" value="BamE"/>
    <property type="match status" value="1"/>
</dbReference>
<keyword evidence="5" id="KW-1185">Reference proteome</keyword>
<keyword evidence="2" id="KW-0472">Membrane</keyword>
<dbReference type="AlphaFoldDB" id="A0A014P126"/>
<name>A0A014P126_9BURK</name>
<evidence type="ECO:0000256" key="1">
    <source>
        <dbReference type="ARBA" id="ARBA00022729"/>
    </source>
</evidence>
<organism evidence="4 5">
    <name type="scientific">Comamonas aquatica DA1877</name>
    <dbReference type="NCBI Taxonomy" id="1457173"/>
    <lineage>
        <taxon>Bacteria</taxon>
        <taxon>Pseudomonadati</taxon>
        <taxon>Pseudomonadota</taxon>
        <taxon>Betaproteobacteria</taxon>
        <taxon>Burkholderiales</taxon>
        <taxon>Comamonadaceae</taxon>
        <taxon>Comamonas</taxon>
    </lineage>
</organism>
<reference evidence="4 5" key="1">
    <citation type="submission" date="2014-01" db="EMBL/GenBank/DDBJ databases">
        <title>Interspecies Systems Biology Uncovers Metabolites Affecting C. elegans Gene Expression and Life History Traits.</title>
        <authorList>
            <person name="Watson E."/>
            <person name="Macneil L.T."/>
            <person name="Ritter A.D."/>
            <person name="Yilmaz L.S."/>
            <person name="Rosebrock A.P."/>
            <person name="Caudy A.A."/>
            <person name="Walhout A.J."/>
        </authorList>
    </citation>
    <scope>NUCLEOTIDE SEQUENCE [LARGE SCALE GENOMIC DNA]</scope>
    <source>
        <strain evidence="4 5">DA1877</strain>
    </source>
</reference>
<dbReference type="RefSeq" id="WP_043384190.1">
    <property type="nucleotide sequence ID" value="NZ_JBOK01000012.1"/>
</dbReference>
<proteinExistence type="predicted"/>
<feature type="domain" description="Outer membrane protein assembly factor BamE" evidence="3">
    <location>
        <begin position="90"/>
        <end position="155"/>
    </location>
</feature>
<sequence>MNFFNRLTAAVAAVATCVLTLVGCDQQKIDTLEEGLSTEVDVRKAFGEPETIWPETDGSRTFEYPRQPMGHRNYMITIGPDGVMTALRQVLTPHVFEQVQPGMTQEQVRRLLGKPAQRMTYERKQETDWDWNWIDPPNQEMEFTVTFGANGTVKKSGSRIKQQQGDR</sequence>
<evidence type="ECO:0000259" key="3">
    <source>
        <dbReference type="Pfam" id="PF04355"/>
    </source>
</evidence>
<evidence type="ECO:0000313" key="4">
    <source>
        <dbReference type="EMBL" id="EXU79855.1"/>
    </source>
</evidence>
<gene>
    <name evidence="4" type="ORF">AX13_03085</name>
</gene>
<accession>A0A014P126</accession>